<organism evidence="1">
    <name type="scientific">viral metagenome</name>
    <dbReference type="NCBI Taxonomy" id="1070528"/>
    <lineage>
        <taxon>unclassified sequences</taxon>
        <taxon>metagenomes</taxon>
        <taxon>organismal metagenomes</taxon>
    </lineage>
</organism>
<sequence length="127" mass="13346">MMQSDVASVIATAAAANPSYAGPFAYDTQGPMKTFMGQEPCVPLPVVLDAEQRSASSQQNTNLRPQDIEALRKVIGMDVASCGLRCAPWDCIASVDGASLGDKLGNTHGKACMKKSMACYQSCILGN</sequence>
<proteinExistence type="predicted"/>
<reference evidence="1" key="1">
    <citation type="journal article" date="2020" name="Nature">
        <title>Giant virus diversity and host interactions through global metagenomics.</title>
        <authorList>
            <person name="Schulz F."/>
            <person name="Roux S."/>
            <person name="Paez-Espino D."/>
            <person name="Jungbluth S."/>
            <person name="Walsh D.A."/>
            <person name="Denef V.J."/>
            <person name="McMahon K.D."/>
            <person name="Konstantinidis K.T."/>
            <person name="Eloe-Fadrosh E.A."/>
            <person name="Kyrpides N.C."/>
            <person name="Woyke T."/>
        </authorList>
    </citation>
    <scope>NUCLEOTIDE SEQUENCE</scope>
    <source>
        <strain evidence="1">GVMAG-M-3300020182-33</strain>
    </source>
</reference>
<protein>
    <submittedName>
        <fullName evidence="1">Uncharacterized protein</fullName>
    </submittedName>
</protein>
<accession>A0A6C0C266</accession>
<dbReference type="EMBL" id="MN739301">
    <property type="protein sequence ID" value="QHS97653.1"/>
    <property type="molecule type" value="Genomic_DNA"/>
</dbReference>
<dbReference type="AlphaFoldDB" id="A0A6C0C266"/>
<evidence type="ECO:0000313" key="1">
    <source>
        <dbReference type="EMBL" id="QHS97653.1"/>
    </source>
</evidence>
<name>A0A6C0C266_9ZZZZ</name>